<reference evidence="3 4" key="1">
    <citation type="submission" date="2018-03" db="EMBL/GenBank/DDBJ databases">
        <authorList>
            <person name="Guldener U."/>
        </authorList>
    </citation>
    <scope>NUCLEOTIDE SEQUENCE [LARGE SCALE GENOMIC DNA]</scope>
    <source>
        <strain evidence="3 4">NBRC100155</strain>
    </source>
</reference>
<feature type="compositionally biased region" description="Low complexity" evidence="2">
    <location>
        <begin position="607"/>
        <end position="618"/>
    </location>
</feature>
<dbReference type="InterPro" id="IPR036047">
    <property type="entry name" value="F-box-like_dom_sf"/>
</dbReference>
<sequence>MPTNPLELPLPVVADNLLPLLSNRDLAALRSVSRQAKTLVEDEVLWKRKVVSDFTFPSHATARVGGWFNLYRGLSNPHVYVWGSTNNGRLGTVIESYQERQRLGISSFNGGVPYPLKLNTIDPWSAQSTSQGRRLGGSPQDKQDTGAVVEMVAGGWSFHARTSTGRVWYWGTMDGETWGGPQSSAREPGKPFPTPQLMHDIPPIQSLSGGRCHAVALTQDHEILEWRAWGTVWKLEGLPSSITDPPPPSFDNSHDQLHTPAKSNIKQLEAGWSFSAVLTYTGEVWIWYSDWLVDAFEHRYYGEDERAAMMHAEPPGHEHRKVFPLTVTPVRLPPIILTEADSQQEQQPQQSRKIVQIAAGEDFIIALTEAGTIHRIDLHLSNPTGDAADRIMRQAQELMGNDTDPRDGRPILHRLMMTDFIQTSALWEHLSAFETPQSQPDFDASWLNGGNVGKISHISAHFRRFVAFLSIIPPESESEEEEETIQQTLVLLGSPVVTQPGLIPELQAKGVIKVTMGDYHFGALTERGEILTWGSFSNGALGNWIPPWGQPTPVAPSTTTSDPDTAAAAAAAAEEEDEGQQGWISNLIPLPRVFSRTSRPTPRIGFAARGGRANRNNLNPRATQIQSQEDVSKPTEIRIFPQPQAQSQSQPHDRGERGRTMPFAFDIAFAGWHSSALVMDAPLSPGCG</sequence>
<dbReference type="GO" id="GO:0005085">
    <property type="term" value="F:guanyl-nucleotide exchange factor activity"/>
    <property type="evidence" value="ECO:0007669"/>
    <property type="project" value="TreeGrafter"/>
</dbReference>
<dbReference type="OrthoDB" id="61110at2759"/>
<evidence type="ECO:0000256" key="2">
    <source>
        <dbReference type="SAM" id="MobiDB-lite"/>
    </source>
</evidence>
<evidence type="ECO:0000256" key="1">
    <source>
        <dbReference type="PROSITE-ProRule" id="PRU00235"/>
    </source>
</evidence>
<dbReference type="InterPro" id="IPR009091">
    <property type="entry name" value="RCC1/BLIP-II"/>
</dbReference>
<dbReference type="AlphaFoldDB" id="A0A5C3EF86"/>
<feature type="repeat" description="RCC1" evidence="1">
    <location>
        <begin position="165"/>
        <end position="220"/>
    </location>
</feature>
<dbReference type="InterPro" id="IPR000408">
    <property type="entry name" value="Reg_chr_condens"/>
</dbReference>
<dbReference type="PANTHER" id="PTHR45982:SF3">
    <property type="entry name" value="F-BOX PROTEIN POF9"/>
    <property type="match status" value="1"/>
</dbReference>
<name>A0A5C3EF86_9BASI</name>
<dbReference type="PROSITE" id="PS50012">
    <property type="entry name" value="RCC1_3"/>
    <property type="match status" value="1"/>
</dbReference>
<protein>
    <submittedName>
        <fullName evidence="3">Related to SAF1 - protein involved in proteasome-dependent degradation</fullName>
    </submittedName>
</protein>
<dbReference type="SUPFAM" id="SSF81383">
    <property type="entry name" value="F-box domain"/>
    <property type="match status" value="1"/>
</dbReference>
<dbReference type="SUPFAM" id="SSF50985">
    <property type="entry name" value="RCC1/BLIP-II"/>
    <property type="match status" value="1"/>
</dbReference>
<dbReference type="EMBL" id="OOIN01000027">
    <property type="protein sequence ID" value="SPO29148.1"/>
    <property type="molecule type" value="Genomic_DNA"/>
</dbReference>
<gene>
    <name evidence="3" type="ORF">UTRI_06097</name>
</gene>
<feature type="region of interest" description="Disordered" evidence="2">
    <location>
        <begin position="547"/>
        <end position="566"/>
    </location>
</feature>
<keyword evidence="4" id="KW-1185">Reference proteome</keyword>
<organism evidence="3 4">
    <name type="scientific">Ustilago trichophora</name>
    <dbReference type="NCBI Taxonomy" id="86804"/>
    <lineage>
        <taxon>Eukaryota</taxon>
        <taxon>Fungi</taxon>
        <taxon>Dikarya</taxon>
        <taxon>Basidiomycota</taxon>
        <taxon>Ustilaginomycotina</taxon>
        <taxon>Ustilaginomycetes</taxon>
        <taxon>Ustilaginales</taxon>
        <taxon>Ustilaginaceae</taxon>
        <taxon>Ustilago</taxon>
    </lineage>
</organism>
<keyword evidence="3" id="KW-0647">Proteasome</keyword>
<dbReference type="PANTHER" id="PTHR45982">
    <property type="entry name" value="REGULATOR OF CHROMOSOME CONDENSATION"/>
    <property type="match status" value="1"/>
</dbReference>
<dbReference type="GO" id="GO:0000502">
    <property type="term" value="C:proteasome complex"/>
    <property type="evidence" value="ECO:0007669"/>
    <property type="project" value="UniProtKB-KW"/>
</dbReference>
<proteinExistence type="predicted"/>
<dbReference type="Gene3D" id="2.130.10.30">
    <property type="entry name" value="Regulator of chromosome condensation 1/beta-lactamase-inhibitor protein II"/>
    <property type="match status" value="2"/>
</dbReference>
<dbReference type="Proteomes" id="UP000324022">
    <property type="component" value="Unassembled WGS sequence"/>
</dbReference>
<accession>A0A5C3EF86</accession>
<dbReference type="GO" id="GO:0005737">
    <property type="term" value="C:cytoplasm"/>
    <property type="evidence" value="ECO:0007669"/>
    <property type="project" value="TreeGrafter"/>
</dbReference>
<evidence type="ECO:0000313" key="4">
    <source>
        <dbReference type="Proteomes" id="UP000324022"/>
    </source>
</evidence>
<evidence type="ECO:0000313" key="3">
    <source>
        <dbReference type="EMBL" id="SPO29148.1"/>
    </source>
</evidence>
<feature type="region of interest" description="Disordered" evidence="2">
    <location>
        <begin position="599"/>
        <end position="618"/>
    </location>
</feature>
<feature type="compositionally biased region" description="Low complexity" evidence="2">
    <location>
        <begin position="555"/>
        <end position="566"/>
    </location>
</feature>
<dbReference type="InterPro" id="IPR051553">
    <property type="entry name" value="Ran_GTPase-activating"/>
</dbReference>